<evidence type="ECO:0000256" key="4">
    <source>
        <dbReference type="SAM" id="MobiDB-lite"/>
    </source>
</evidence>
<organism evidence="6 7">
    <name type="scientific">Cryptosporangium aurantiacum</name>
    <dbReference type="NCBI Taxonomy" id="134849"/>
    <lineage>
        <taxon>Bacteria</taxon>
        <taxon>Bacillati</taxon>
        <taxon>Actinomycetota</taxon>
        <taxon>Actinomycetes</taxon>
        <taxon>Cryptosporangiales</taxon>
        <taxon>Cryptosporangiaceae</taxon>
        <taxon>Cryptosporangium</taxon>
    </lineage>
</organism>
<dbReference type="STRING" id="134849.SAMN05443668_107413"/>
<dbReference type="SUPFAM" id="SSF48452">
    <property type="entry name" value="TPR-like"/>
    <property type="match status" value="2"/>
</dbReference>
<dbReference type="PANTHER" id="PTHR47691:SF3">
    <property type="entry name" value="HTH-TYPE TRANSCRIPTIONAL REGULATOR RV0890C-RELATED"/>
    <property type="match status" value="1"/>
</dbReference>
<accession>A0A1M7TZ24</accession>
<evidence type="ECO:0000256" key="1">
    <source>
        <dbReference type="ARBA" id="ARBA00005820"/>
    </source>
</evidence>
<dbReference type="Proteomes" id="UP000184440">
    <property type="component" value="Unassembled WGS sequence"/>
</dbReference>
<evidence type="ECO:0000313" key="7">
    <source>
        <dbReference type="Proteomes" id="UP000184440"/>
    </source>
</evidence>
<dbReference type="Pfam" id="PF00486">
    <property type="entry name" value="Trans_reg_C"/>
    <property type="match status" value="1"/>
</dbReference>
<dbReference type="CDD" id="cd15831">
    <property type="entry name" value="BTAD"/>
    <property type="match status" value="1"/>
</dbReference>
<feature type="compositionally biased region" description="Low complexity" evidence="4">
    <location>
        <begin position="261"/>
        <end position="276"/>
    </location>
</feature>
<dbReference type="SUPFAM" id="SSF46894">
    <property type="entry name" value="C-terminal effector domain of the bipartite response regulators"/>
    <property type="match status" value="1"/>
</dbReference>
<dbReference type="PANTHER" id="PTHR47691">
    <property type="entry name" value="REGULATOR-RELATED"/>
    <property type="match status" value="1"/>
</dbReference>
<name>A0A1M7TZ24_9ACTN</name>
<gene>
    <name evidence="6" type="ORF">SAMN05443668_107413</name>
</gene>
<dbReference type="OrthoDB" id="9812579at2"/>
<dbReference type="SMART" id="SM00862">
    <property type="entry name" value="Trans_reg_C"/>
    <property type="match status" value="1"/>
</dbReference>
<dbReference type="InterPro" id="IPR036388">
    <property type="entry name" value="WH-like_DNA-bd_sf"/>
</dbReference>
<dbReference type="RefSeq" id="WP_073260188.1">
    <property type="nucleotide sequence ID" value="NZ_FRCS01000007.1"/>
</dbReference>
<dbReference type="InterPro" id="IPR001867">
    <property type="entry name" value="OmpR/PhoB-type_DNA-bd"/>
</dbReference>
<evidence type="ECO:0000256" key="3">
    <source>
        <dbReference type="PROSITE-ProRule" id="PRU01091"/>
    </source>
</evidence>
<keyword evidence="2 3" id="KW-0238">DNA-binding</keyword>
<sequence>MPDSARAVRVDVLGGVRAFRDDEPLRLGGAQVRALIAALVLADGQAVTYDQLVDAIWDGSPPRAVRQALHSYVAKLRTELEPDRAARAAATVLVSSPTGYSLALADDAVDAWRFAASARAGTRALRDGRLAEALSALDTALAEWGEPPYGDLSERAFLAADVARLRELWITAREEHAEAALGLGVDATLHAELDRLTREYPLRERTWELRARALARDGRQADALAVLRTARTVLREELGIDPGPGLQRLEQDALDGRLTDTPDATPRTTDAAPRTTDTPRRESPHLPAPLTPLLGRADELADLRDALAAHRLVTLVGPGGVGKTRLALAAARDEADGDWSAGPWFVELADLTSPSLLAVTAAGALGAAGAQRTEDLALFLREAKALIVLDNCEHLLDAVAEFVAAVLPQCPGVTILATSREPLGVPGERLAELGPLAGEAAAVELFVTRAQALIPRWRPTPDEEQQIAAICAELDGLPLAIELAAARSRTLSVDEIAASLHDRFALLVGGARTGPERLRSLEASVSLSVEDLPDRHRRLFATLSVFAGGFDLAAVRAVADGAGADDVETLLGKSLLTADPTARPRRFGMLESLREYGTRLLRDTEQAAVRARHRAWVVEACEEADRHWLGRDAVRWFARVRLEQANVRAAFESAIADGDATTALRLAGALGWYWYRFGHITEGIGWSSAALQLVGDGPHPRRASAFIAMAPLQYLAGAHDAAAKAIGAALAEGDPATMTTKYVRARAFQAYLSAADPAAASAIAQQALDEARQWGDGPGEAEALAALGQIARLSGAPDRAATLLEQSIAVARKSEHGFAVASAGWMLVKVRLDRGEAERAVRSAVALSRFLESEPDVTSWLVALHTLAGALGMAGEAAAGARLLGAVSALGSDIGFQPQQMDPLDSERNVRLVRSSLSSQAFAEEFRIGMLGRRDVVEAVLESATAAPDPMFDRSGRRTA</sequence>
<protein>
    <submittedName>
        <fullName evidence="6">Predicted ATPase</fullName>
    </submittedName>
</protein>
<proteinExistence type="inferred from homology"/>
<dbReference type="PROSITE" id="PS51755">
    <property type="entry name" value="OMPR_PHOB"/>
    <property type="match status" value="1"/>
</dbReference>
<dbReference type="AlphaFoldDB" id="A0A1M7TZ24"/>
<dbReference type="PRINTS" id="PR00364">
    <property type="entry name" value="DISEASERSIST"/>
</dbReference>
<comment type="similarity">
    <text evidence="1">Belongs to the AfsR/DnrI/RedD regulatory family.</text>
</comment>
<dbReference type="GO" id="GO:0003677">
    <property type="term" value="F:DNA binding"/>
    <property type="evidence" value="ECO:0007669"/>
    <property type="project" value="UniProtKB-UniRule"/>
</dbReference>
<feature type="DNA-binding region" description="OmpR/PhoB-type" evidence="3">
    <location>
        <begin position="1"/>
        <end position="104"/>
    </location>
</feature>
<reference evidence="6 7" key="1">
    <citation type="submission" date="2016-11" db="EMBL/GenBank/DDBJ databases">
        <authorList>
            <person name="Jaros S."/>
            <person name="Januszkiewicz K."/>
            <person name="Wedrychowicz H."/>
        </authorList>
    </citation>
    <scope>NUCLEOTIDE SEQUENCE [LARGE SCALE GENOMIC DNA]</scope>
    <source>
        <strain evidence="6 7">DSM 46144</strain>
    </source>
</reference>
<dbReference type="InterPro" id="IPR003593">
    <property type="entry name" value="AAA+_ATPase"/>
</dbReference>
<dbReference type="EMBL" id="FRCS01000007">
    <property type="protein sequence ID" value="SHN75913.1"/>
    <property type="molecule type" value="Genomic_DNA"/>
</dbReference>
<keyword evidence="7" id="KW-1185">Reference proteome</keyword>
<dbReference type="GO" id="GO:0006355">
    <property type="term" value="P:regulation of DNA-templated transcription"/>
    <property type="evidence" value="ECO:0007669"/>
    <property type="project" value="InterPro"/>
</dbReference>
<dbReference type="Gene3D" id="3.40.50.300">
    <property type="entry name" value="P-loop containing nucleotide triphosphate hydrolases"/>
    <property type="match status" value="1"/>
</dbReference>
<dbReference type="InterPro" id="IPR027417">
    <property type="entry name" value="P-loop_NTPase"/>
</dbReference>
<evidence type="ECO:0000259" key="5">
    <source>
        <dbReference type="PROSITE" id="PS51755"/>
    </source>
</evidence>
<dbReference type="InterPro" id="IPR016032">
    <property type="entry name" value="Sig_transdc_resp-reg_C-effctor"/>
</dbReference>
<evidence type="ECO:0000313" key="6">
    <source>
        <dbReference type="EMBL" id="SHN75913.1"/>
    </source>
</evidence>
<dbReference type="GO" id="GO:0000160">
    <property type="term" value="P:phosphorelay signal transduction system"/>
    <property type="evidence" value="ECO:0007669"/>
    <property type="project" value="InterPro"/>
</dbReference>
<dbReference type="InterPro" id="IPR011990">
    <property type="entry name" value="TPR-like_helical_dom_sf"/>
</dbReference>
<dbReference type="SMART" id="SM01043">
    <property type="entry name" value="BTAD"/>
    <property type="match status" value="1"/>
</dbReference>
<dbReference type="Gene3D" id="1.10.10.10">
    <property type="entry name" value="Winged helix-like DNA-binding domain superfamily/Winged helix DNA-binding domain"/>
    <property type="match status" value="1"/>
</dbReference>
<dbReference type="SUPFAM" id="SSF52540">
    <property type="entry name" value="P-loop containing nucleoside triphosphate hydrolases"/>
    <property type="match status" value="1"/>
</dbReference>
<dbReference type="InterPro" id="IPR005158">
    <property type="entry name" value="BTAD"/>
</dbReference>
<feature type="region of interest" description="Disordered" evidence="4">
    <location>
        <begin position="257"/>
        <end position="292"/>
    </location>
</feature>
<feature type="domain" description="OmpR/PhoB-type" evidence="5">
    <location>
        <begin position="1"/>
        <end position="104"/>
    </location>
</feature>
<dbReference type="Pfam" id="PF03704">
    <property type="entry name" value="BTAD"/>
    <property type="match status" value="1"/>
</dbReference>
<dbReference type="SMART" id="SM00382">
    <property type="entry name" value="AAA"/>
    <property type="match status" value="1"/>
</dbReference>
<evidence type="ECO:0000256" key="2">
    <source>
        <dbReference type="ARBA" id="ARBA00023125"/>
    </source>
</evidence>
<dbReference type="Gene3D" id="1.25.40.10">
    <property type="entry name" value="Tetratricopeptide repeat domain"/>
    <property type="match status" value="2"/>
</dbReference>